<accession>A0A4E9ECY9</accession>
<gene>
    <name evidence="3" type="ORF">FUG_LOCUS257685</name>
    <name evidence="2" type="ORF">MDCFG202_LOCUS579554</name>
</gene>
<protein>
    <submittedName>
        <fullName evidence="3">Uncharacterized protein</fullName>
    </submittedName>
</protein>
<dbReference type="EMBL" id="CAAKMV010000130">
    <property type="protein sequence ID" value="VIO57569.1"/>
    <property type="molecule type" value="Genomic_DNA"/>
</dbReference>
<dbReference type="Proteomes" id="UP000746612">
    <property type="component" value="Unassembled WGS sequence"/>
</dbReference>
<organism evidence="3">
    <name type="scientific">Gibberella zeae</name>
    <name type="common">Wheat head blight fungus</name>
    <name type="synonym">Fusarium graminearum</name>
    <dbReference type="NCBI Taxonomy" id="5518"/>
    <lineage>
        <taxon>Eukaryota</taxon>
        <taxon>Fungi</taxon>
        <taxon>Dikarya</taxon>
        <taxon>Ascomycota</taxon>
        <taxon>Pezizomycotina</taxon>
        <taxon>Sordariomycetes</taxon>
        <taxon>Hypocreomycetidae</taxon>
        <taxon>Hypocreales</taxon>
        <taxon>Nectriaceae</taxon>
        <taxon>Fusarium</taxon>
    </lineage>
</organism>
<dbReference type="AlphaFoldDB" id="A0A4E9ECY9"/>
<feature type="signal peptide" evidence="1">
    <location>
        <begin position="1"/>
        <end position="20"/>
    </location>
</feature>
<reference evidence="2" key="2">
    <citation type="submission" date="2021-03" db="EMBL/GenBank/DDBJ databases">
        <authorList>
            <person name="Alouane T."/>
            <person name="Langin T."/>
            <person name="Bonhomme L."/>
        </authorList>
    </citation>
    <scope>NUCLEOTIDE SEQUENCE</scope>
    <source>
        <strain evidence="2">MDC_Fg202</strain>
    </source>
</reference>
<sequence>MTPHPLSALAFEHWAVCVVQDLCVVLVFPQRDGSRTSPCVLNLTSEYNLGRSIGLWEELQYHLPTVWEGWMSMYALTPLVTDTTLYQPATGGSTSATGDGRGKEPVNAWQLLESNVNIWQMLMECSVRSEIEPPSRTADIVGPVPRRRLS</sequence>
<evidence type="ECO:0000313" key="3">
    <source>
        <dbReference type="EMBL" id="VIO57569.1"/>
    </source>
</evidence>
<keyword evidence="1" id="KW-0732">Signal</keyword>
<feature type="chain" id="PRO_5041087242" evidence="1">
    <location>
        <begin position="21"/>
        <end position="150"/>
    </location>
</feature>
<evidence type="ECO:0000256" key="1">
    <source>
        <dbReference type="SAM" id="SignalP"/>
    </source>
</evidence>
<reference evidence="3" key="1">
    <citation type="submission" date="2019-04" db="EMBL/GenBank/DDBJ databases">
        <authorList>
            <person name="Melise S."/>
            <person name="Noan J."/>
            <person name="Okalmin O."/>
        </authorList>
    </citation>
    <scope>NUCLEOTIDE SEQUENCE</scope>
    <source>
        <strain evidence="3">FN9</strain>
    </source>
</reference>
<proteinExistence type="predicted"/>
<name>A0A4E9ECY9_GIBZA</name>
<evidence type="ECO:0000313" key="2">
    <source>
        <dbReference type="EMBL" id="CAG2009354.1"/>
    </source>
</evidence>
<dbReference type="EMBL" id="CAJPIJ010000191">
    <property type="protein sequence ID" value="CAG2009354.1"/>
    <property type="molecule type" value="Genomic_DNA"/>
</dbReference>